<organism evidence="3 4">
    <name type="scientific">Fusarium heterosporum</name>
    <dbReference type="NCBI Taxonomy" id="42747"/>
    <lineage>
        <taxon>Eukaryota</taxon>
        <taxon>Fungi</taxon>
        <taxon>Dikarya</taxon>
        <taxon>Ascomycota</taxon>
        <taxon>Pezizomycotina</taxon>
        <taxon>Sordariomycetes</taxon>
        <taxon>Hypocreomycetidae</taxon>
        <taxon>Hypocreales</taxon>
        <taxon>Nectriaceae</taxon>
        <taxon>Fusarium</taxon>
        <taxon>Fusarium heterosporum species complex</taxon>
    </lineage>
</organism>
<keyword evidence="2" id="KW-0732">Signal</keyword>
<dbReference type="AlphaFoldDB" id="A0A8H5WYC0"/>
<dbReference type="PIRSF" id="PIRSF029958">
    <property type="entry name" value="Necrosis-inducing_protein"/>
    <property type="match status" value="1"/>
</dbReference>
<feature type="signal peptide" evidence="2">
    <location>
        <begin position="1"/>
        <end position="19"/>
    </location>
</feature>
<dbReference type="Pfam" id="PF05630">
    <property type="entry name" value="NPP1"/>
    <property type="match status" value="1"/>
</dbReference>
<sequence>MFNFTAKTLTILLAITAVANPIQQLYREVLEKRDPPRALDSNASDEEKKWQPAMDFDTDGCYNVPAIDKDGNVSPGMKAWMQYNFAKDCRDESDLDNNNVYVRTRCNNGWCAYLYAYYFEKDVGSPGVIGPAGGHTHDWEHVVVFVKDNEGAKVVAVSQHSDYETRRNDGARWHDNTHVKVVYHKDGGQTHAFRFANEGDDAIENHKKSWFFGGLVGWNGFPNTGVRDKLTGYDFGSAALAIRDGSFKPNLDKARDDSNDGSNNMVPGFDSGFDQ</sequence>
<dbReference type="InterPro" id="IPR008701">
    <property type="entry name" value="NPP1"/>
</dbReference>
<protein>
    <submittedName>
        <fullName evidence="3">Necrosis inducing protein</fullName>
    </submittedName>
</protein>
<evidence type="ECO:0000256" key="2">
    <source>
        <dbReference type="SAM" id="SignalP"/>
    </source>
</evidence>
<accession>A0A8H5WYC0</accession>
<dbReference type="EMBL" id="JAAGWQ010000032">
    <property type="protein sequence ID" value="KAF5676576.1"/>
    <property type="molecule type" value="Genomic_DNA"/>
</dbReference>
<gene>
    <name evidence="3" type="ORF">FHETE_2072</name>
</gene>
<dbReference type="PANTHER" id="PTHR33657">
    <property type="entry name" value="DOMAIN PROTEIN, PUTATIVE (AFU_ORTHOLOGUE AFUA_5G00600)-RELATED"/>
    <property type="match status" value="1"/>
</dbReference>
<dbReference type="Proteomes" id="UP000567885">
    <property type="component" value="Unassembled WGS sequence"/>
</dbReference>
<dbReference type="OrthoDB" id="89086at2759"/>
<keyword evidence="4" id="KW-1185">Reference proteome</keyword>
<dbReference type="PANTHER" id="PTHR33657:SF6">
    <property type="entry name" value="SECRETED PROTEIN"/>
    <property type="match status" value="1"/>
</dbReference>
<evidence type="ECO:0000313" key="3">
    <source>
        <dbReference type="EMBL" id="KAF5676576.1"/>
    </source>
</evidence>
<evidence type="ECO:0000256" key="1">
    <source>
        <dbReference type="SAM" id="MobiDB-lite"/>
    </source>
</evidence>
<name>A0A8H5WYC0_FUSHE</name>
<proteinExistence type="predicted"/>
<evidence type="ECO:0000313" key="4">
    <source>
        <dbReference type="Proteomes" id="UP000567885"/>
    </source>
</evidence>
<feature type="chain" id="PRO_5034457733" evidence="2">
    <location>
        <begin position="20"/>
        <end position="275"/>
    </location>
</feature>
<reference evidence="3 4" key="1">
    <citation type="submission" date="2020-05" db="EMBL/GenBank/DDBJ databases">
        <title>Identification and distribution of gene clusters putatively required for synthesis of sphingolipid metabolism inhibitors in phylogenetically diverse species of the filamentous fungus Fusarium.</title>
        <authorList>
            <person name="Kim H.-S."/>
            <person name="Busman M."/>
            <person name="Brown D.W."/>
            <person name="Divon H."/>
            <person name="Uhlig S."/>
            <person name="Proctor R.H."/>
        </authorList>
    </citation>
    <scope>NUCLEOTIDE SEQUENCE [LARGE SCALE GENOMIC DNA]</scope>
    <source>
        <strain evidence="3 4">NRRL 20693</strain>
    </source>
</reference>
<comment type="caution">
    <text evidence="3">The sequence shown here is derived from an EMBL/GenBank/DDBJ whole genome shotgun (WGS) entry which is preliminary data.</text>
</comment>
<feature type="region of interest" description="Disordered" evidence="1">
    <location>
        <begin position="250"/>
        <end position="275"/>
    </location>
</feature>